<evidence type="ECO:0000256" key="1">
    <source>
        <dbReference type="ARBA" id="ARBA00022553"/>
    </source>
</evidence>
<evidence type="ECO:0000256" key="6">
    <source>
        <dbReference type="ARBA" id="ARBA00024207"/>
    </source>
</evidence>
<dbReference type="AlphaFoldDB" id="A0A7C4MQG0"/>
<keyword evidence="3" id="KW-0540">Nuclease</keyword>
<dbReference type="GO" id="GO:0004540">
    <property type="term" value="F:RNA nuclease activity"/>
    <property type="evidence" value="ECO:0007669"/>
    <property type="project" value="InterPro"/>
</dbReference>
<comment type="caution">
    <text evidence="7">The sequence shown here is derived from an EMBL/GenBank/DDBJ whole genome shotgun (WGS) entry which is preliminary data.</text>
</comment>
<dbReference type="Gene3D" id="1.20.120.580">
    <property type="entry name" value="bsu32300-like"/>
    <property type="match status" value="1"/>
</dbReference>
<dbReference type="GO" id="GO:0000166">
    <property type="term" value="F:nucleotide binding"/>
    <property type="evidence" value="ECO:0007669"/>
    <property type="project" value="UniProtKB-KW"/>
</dbReference>
<keyword evidence="1" id="KW-0597">Phosphoprotein</keyword>
<keyword evidence="2" id="KW-1277">Toxin-antitoxin system</keyword>
<evidence type="ECO:0000256" key="4">
    <source>
        <dbReference type="ARBA" id="ARBA00022741"/>
    </source>
</evidence>
<accession>A0A7C4MQG0</accession>
<dbReference type="GO" id="GO:0016787">
    <property type="term" value="F:hydrolase activity"/>
    <property type="evidence" value="ECO:0007669"/>
    <property type="project" value="UniProtKB-KW"/>
</dbReference>
<dbReference type="InterPro" id="IPR051813">
    <property type="entry name" value="HepT_RNase_toxin"/>
</dbReference>
<dbReference type="Pfam" id="PF01934">
    <property type="entry name" value="HepT-like"/>
    <property type="match status" value="1"/>
</dbReference>
<evidence type="ECO:0000256" key="3">
    <source>
        <dbReference type="ARBA" id="ARBA00022722"/>
    </source>
</evidence>
<name>A0A7C4MQG0_9BACT</name>
<comment type="similarity">
    <text evidence="6">Belongs to the HepT RNase toxin family.</text>
</comment>
<evidence type="ECO:0000313" key="7">
    <source>
        <dbReference type="EMBL" id="HGU32585.1"/>
    </source>
</evidence>
<dbReference type="InterPro" id="IPR037038">
    <property type="entry name" value="HepT-like_sf"/>
</dbReference>
<proteinExistence type="inferred from homology"/>
<dbReference type="GO" id="GO:0110001">
    <property type="term" value="C:toxin-antitoxin complex"/>
    <property type="evidence" value="ECO:0007669"/>
    <property type="project" value="InterPro"/>
</dbReference>
<dbReference type="EMBL" id="DSUH01000164">
    <property type="protein sequence ID" value="HGU32585.1"/>
    <property type="molecule type" value="Genomic_DNA"/>
</dbReference>
<reference evidence="7" key="1">
    <citation type="journal article" date="2020" name="mSystems">
        <title>Genome- and Community-Level Interaction Insights into Carbon Utilization and Element Cycling Functions of Hydrothermarchaeota in Hydrothermal Sediment.</title>
        <authorList>
            <person name="Zhou Z."/>
            <person name="Liu Y."/>
            <person name="Xu W."/>
            <person name="Pan J."/>
            <person name="Luo Z.H."/>
            <person name="Li M."/>
        </authorList>
    </citation>
    <scope>NUCLEOTIDE SEQUENCE [LARGE SCALE GENOMIC DNA]</scope>
    <source>
        <strain evidence="7">SpSt-477</strain>
    </source>
</reference>
<protein>
    <submittedName>
        <fullName evidence="7">DUF86 domain-containing protein</fullName>
    </submittedName>
</protein>
<evidence type="ECO:0000256" key="2">
    <source>
        <dbReference type="ARBA" id="ARBA00022649"/>
    </source>
</evidence>
<dbReference type="PANTHER" id="PTHR34139:SF1">
    <property type="entry name" value="RNASE MJ1380-RELATED"/>
    <property type="match status" value="1"/>
</dbReference>
<gene>
    <name evidence="7" type="ORF">ENS29_07000</name>
</gene>
<dbReference type="InterPro" id="IPR008201">
    <property type="entry name" value="HepT-like"/>
</dbReference>
<keyword evidence="4" id="KW-0547">Nucleotide-binding</keyword>
<evidence type="ECO:0000256" key="5">
    <source>
        <dbReference type="ARBA" id="ARBA00022801"/>
    </source>
</evidence>
<dbReference type="PANTHER" id="PTHR34139">
    <property type="entry name" value="UPF0331 PROTEIN MJ0127"/>
    <property type="match status" value="1"/>
</dbReference>
<organism evidence="7">
    <name type="scientific">Desulfatirhabdium butyrativorans</name>
    <dbReference type="NCBI Taxonomy" id="340467"/>
    <lineage>
        <taxon>Bacteria</taxon>
        <taxon>Pseudomonadati</taxon>
        <taxon>Thermodesulfobacteriota</taxon>
        <taxon>Desulfobacteria</taxon>
        <taxon>Desulfobacterales</taxon>
        <taxon>Desulfatirhabdiaceae</taxon>
        <taxon>Desulfatirhabdium</taxon>
    </lineage>
</organism>
<keyword evidence="5" id="KW-0378">Hydrolase</keyword>
<sequence length="119" mass="13886">MCEDDLSVLLDGMVVSIQLVQERFSKIQEADDFVGSSEGVTLLDAISMRLQVIGELVKQIHQIAPNYLAAYKEIDWNKIARFRDFVSHHYEQIDYEIVYDICKNHIPKLYQVVQKMRHT</sequence>